<comment type="similarity">
    <text evidence="2 8">Belongs to the 4-toluene sulfonate uptake permease (TSUP) (TC 2.A.102) family.</text>
</comment>
<sequence>MGHDMLETLLSSMPGTFVPGHLVGMGAMVFVAALLQGIGGLGFAMVSAPLAVLFFPEMAPGPLLVLGAGLALLGLQRDFDAVDWASVTTLMAGRAGGTLLAGATLAALPTNAFAIVFALLILVGVGLSFAGWKVEASHPNMALAGLASGLMGTITSSGAPPFAIVMQYVPPRQMRATVSCVFFAGAILSLLMLAYVDRFSLPQLWLGILLFPLMLGGFFVSGRFVRHFSPHGVRVLLLTMSGLGALGILARTLVP</sequence>
<feature type="transmembrane region" description="Helical" evidence="8">
    <location>
        <begin position="233"/>
        <end position="254"/>
    </location>
</feature>
<accession>A0ABR9GS81</accession>
<name>A0ABR9GS81_9HYPH</name>
<keyword evidence="3" id="KW-0813">Transport</keyword>
<dbReference type="InterPro" id="IPR002781">
    <property type="entry name" value="TM_pro_TauE-like"/>
</dbReference>
<evidence type="ECO:0000256" key="2">
    <source>
        <dbReference type="ARBA" id="ARBA00009142"/>
    </source>
</evidence>
<keyword evidence="7 8" id="KW-0472">Membrane</keyword>
<evidence type="ECO:0000256" key="3">
    <source>
        <dbReference type="ARBA" id="ARBA00022448"/>
    </source>
</evidence>
<feature type="transmembrane region" description="Helical" evidence="8">
    <location>
        <begin position="176"/>
        <end position="196"/>
    </location>
</feature>
<proteinExistence type="inferred from homology"/>
<keyword evidence="4 8" id="KW-1003">Cell membrane</keyword>
<protein>
    <recommendedName>
        <fullName evidence="8">Probable membrane transporter protein</fullName>
    </recommendedName>
</protein>
<organism evidence="9 10">
    <name type="scientific">Aminobacter carboxidus</name>
    <dbReference type="NCBI Taxonomy" id="376165"/>
    <lineage>
        <taxon>Bacteria</taxon>
        <taxon>Pseudomonadati</taxon>
        <taxon>Pseudomonadota</taxon>
        <taxon>Alphaproteobacteria</taxon>
        <taxon>Hyphomicrobiales</taxon>
        <taxon>Phyllobacteriaceae</taxon>
        <taxon>Aminobacter</taxon>
    </lineage>
</organism>
<dbReference type="Pfam" id="PF01925">
    <property type="entry name" value="TauE"/>
    <property type="match status" value="1"/>
</dbReference>
<comment type="caution">
    <text evidence="9">The sequence shown here is derived from an EMBL/GenBank/DDBJ whole genome shotgun (WGS) entry which is preliminary data.</text>
</comment>
<dbReference type="PANTHER" id="PTHR30269:SF37">
    <property type="entry name" value="MEMBRANE TRANSPORTER PROTEIN"/>
    <property type="match status" value="1"/>
</dbReference>
<feature type="transmembrane region" description="Helical" evidence="8">
    <location>
        <begin position="50"/>
        <end position="72"/>
    </location>
</feature>
<evidence type="ECO:0000256" key="5">
    <source>
        <dbReference type="ARBA" id="ARBA00022692"/>
    </source>
</evidence>
<evidence type="ECO:0000256" key="1">
    <source>
        <dbReference type="ARBA" id="ARBA00004651"/>
    </source>
</evidence>
<evidence type="ECO:0000256" key="4">
    <source>
        <dbReference type="ARBA" id="ARBA00022475"/>
    </source>
</evidence>
<dbReference type="Proteomes" id="UP000598227">
    <property type="component" value="Unassembled WGS sequence"/>
</dbReference>
<keyword evidence="6 8" id="KW-1133">Transmembrane helix</keyword>
<comment type="subcellular location">
    <subcellularLocation>
        <location evidence="1 8">Cell membrane</location>
        <topology evidence="1 8">Multi-pass membrane protein</topology>
    </subcellularLocation>
</comment>
<gene>
    <name evidence="9" type="ORF">IHE39_19175</name>
</gene>
<evidence type="ECO:0000256" key="8">
    <source>
        <dbReference type="RuleBase" id="RU363041"/>
    </source>
</evidence>
<evidence type="ECO:0000256" key="6">
    <source>
        <dbReference type="ARBA" id="ARBA00022989"/>
    </source>
</evidence>
<feature type="transmembrane region" description="Helical" evidence="8">
    <location>
        <begin position="112"/>
        <end position="130"/>
    </location>
</feature>
<reference evidence="9 10" key="1">
    <citation type="submission" date="2020-09" db="EMBL/GenBank/DDBJ databases">
        <title>Draft Genome Sequence of Aminobacter carboxidus type strain DSM 1086, a soil Gram-negative carboxydobacterium.</title>
        <authorList>
            <person name="Turrini P."/>
            <person name="Tescari M."/>
            <person name="Artuso I."/>
            <person name="Lugli G.A."/>
            <person name="Frangipani E."/>
            <person name="Ventura M."/>
            <person name="Visca P."/>
        </authorList>
    </citation>
    <scope>NUCLEOTIDE SEQUENCE [LARGE SCALE GENOMIC DNA]</scope>
    <source>
        <strain evidence="9 10">DSM 1086</strain>
    </source>
</reference>
<feature type="transmembrane region" description="Helical" evidence="8">
    <location>
        <begin position="20"/>
        <end position="43"/>
    </location>
</feature>
<feature type="transmembrane region" description="Helical" evidence="8">
    <location>
        <begin position="202"/>
        <end position="221"/>
    </location>
</feature>
<feature type="transmembrane region" description="Helical" evidence="8">
    <location>
        <begin position="84"/>
        <end position="105"/>
    </location>
</feature>
<dbReference type="InterPro" id="IPR052017">
    <property type="entry name" value="TSUP"/>
</dbReference>
<dbReference type="PANTHER" id="PTHR30269">
    <property type="entry name" value="TRANSMEMBRANE PROTEIN YFCA"/>
    <property type="match status" value="1"/>
</dbReference>
<dbReference type="EMBL" id="JACZEP010000006">
    <property type="protein sequence ID" value="MBE1206419.1"/>
    <property type="molecule type" value="Genomic_DNA"/>
</dbReference>
<feature type="transmembrane region" description="Helical" evidence="8">
    <location>
        <begin position="142"/>
        <end position="164"/>
    </location>
</feature>
<keyword evidence="5 8" id="KW-0812">Transmembrane</keyword>
<evidence type="ECO:0000313" key="10">
    <source>
        <dbReference type="Proteomes" id="UP000598227"/>
    </source>
</evidence>
<evidence type="ECO:0000313" key="9">
    <source>
        <dbReference type="EMBL" id="MBE1206419.1"/>
    </source>
</evidence>
<evidence type="ECO:0000256" key="7">
    <source>
        <dbReference type="ARBA" id="ARBA00023136"/>
    </source>
</evidence>
<keyword evidence="10" id="KW-1185">Reference proteome</keyword>